<dbReference type="Gene3D" id="3.90.640.20">
    <property type="entry name" value="Heat-shock cognate protein, ATPase"/>
    <property type="match status" value="1"/>
</dbReference>
<dbReference type="InterPro" id="IPR025303">
    <property type="entry name" value="PdaC"/>
</dbReference>
<dbReference type="EMBL" id="LTAY01000010">
    <property type="protein sequence ID" value="OPX50836.1"/>
    <property type="molecule type" value="Genomic_DNA"/>
</dbReference>
<accession>A0A1V4T024</accession>
<dbReference type="Proteomes" id="UP000191448">
    <property type="component" value="Unassembled WGS sequence"/>
</dbReference>
<feature type="domain" description="Deacetylase PdaC" evidence="3">
    <location>
        <begin position="43"/>
        <end position="132"/>
    </location>
</feature>
<evidence type="ECO:0000259" key="2">
    <source>
        <dbReference type="Pfam" id="PF11738"/>
    </source>
</evidence>
<keyword evidence="1" id="KW-0472">Membrane</keyword>
<dbReference type="EC" id="3.5.1.-" evidence="4"/>
<name>A0A1V4T024_9CLOT</name>
<gene>
    <name evidence="4" type="primary">pdaC</name>
    <name evidence="4" type="ORF">CLTHE_01160</name>
</gene>
<proteinExistence type="predicted"/>
<organism evidence="4 5">
    <name type="scientific">Clostridium thermobutyricum DSM 4928</name>
    <dbReference type="NCBI Taxonomy" id="1121339"/>
    <lineage>
        <taxon>Bacteria</taxon>
        <taxon>Bacillati</taxon>
        <taxon>Bacillota</taxon>
        <taxon>Clostridia</taxon>
        <taxon>Eubacteriales</taxon>
        <taxon>Clostridiaceae</taxon>
        <taxon>Clostridium</taxon>
    </lineage>
</organism>
<dbReference type="Pfam" id="PF13739">
    <property type="entry name" value="PdaC"/>
    <property type="match status" value="1"/>
</dbReference>
<evidence type="ECO:0000259" key="3">
    <source>
        <dbReference type="Pfam" id="PF13739"/>
    </source>
</evidence>
<feature type="transmembrane region" description="Helical" evidence="1">
    <location>
        <begin position="12"/>
        <end position="33"/>
    </location>
</feature>
<evidence type="ECO:0000313" key="4">
    <source>
        <dbReference type="EMBL" id="OPX50836.1"/>
    </source>
</evidence>
<dbReference type="InterPro" id="IPR021729">
    <property type="entry name" value="DUF3298"/>
</dbReference>
<evidence type="ECO:0000256" key="1">
    <source>
        <dbReference type="SAM" id="Phobius"/>
    </source>
</evidence>
<evidence type="ECO:0000313" key="5">
    <source>
        <dbReference type="Proteomes" id="UP000191448"/>
    </source>
</evidence>
<dbReference type="Gene3D" id="3.30.565.40">
    <property type="entry name" value="Fervidobacterium nodosum Rt17-B1 like"/>
    <property type="match status" value="1"/>
</dbReference>
<dbReference type="GO" id="GO:0016787">
    <property type="term" value="F:hydrolase activity"/>
    <property type="evidence" value="ECO:0007669"/>
    <property type="project" value="UniProtKB-KW"/>
</dbReference>
<dbReference type="RefSeq" id="WP_080021540.1">
    <property type="nucleotide sequence ID" value="NZ_LTAY01000010.1"/>
</dbReference>
<feature type="domain" description="DUF3298" evidence="2">
    <location>
        <begin position="150"/>
        <end position="223"/>
    </location>
</feature>
<dbReference type="OrthoDB" id="5637at2"/>
<dbReference type="Pfam" id="PF11738">
    <property type="entry name" value="DUF3298"/>
    <property type="match status" value="1"/>
</dbReference>
<sequence>MVKRAYRLNLKSLWIIILLTVSTQCMWITSYALEDGTIIDKKINQKTKCLNVNMNIPYIKGSIGIIANEIIDNNTNVYIEEAKRAEQDAQAGGNTCSNYELSSVYSKTRETENIISLFIDYYQYFGGAHGMTYRKAYNIDKKTGQILNLSDLFNINYDYKSKIDNIIREQIASNKDKYFDKGSKFKGIDNSTLFYLDSTNLIIYYGLYELAPYAGGIIQFKINLNDLKDGLNYNKF</sequence>
<reference evidence="4 5" key="1">
    <citation type="submission" date="2016-02" db="EMBL/GenBank/DDBJ databases">
        <title>Genome sequence of Clostridium thermobutyricum DSM 4928.</title>
        <authorList>
            <person name="Poehlein A."/>
            <person name="Daniel R."/>
        </authorList>
    </citation>
    <scope>NUCLEOTIDE SEQUENCE [LARGE SCALE GENOMIC DNA]</scope>
    <source>
        <strain evidence="4 5">DSM 4928</strain>
    </source>
</reference>
<keyword evidence="1" id="KW-0812">Transmembrane</keyword>
<dbReference type="AlphaFoldDB" id="A0A1V4T024"/>
<comment type="caution">
    <text evidence="4">The sequence shown here is derived from an EMBL/GenBank/DDBJ whole genome shotgun (WGS) entry which is preliminary data.</text>
</comment>
<protein>
    <submittedName>
        <fullName evidence="4">Peptidoglycan-N-acetylmuramic acid deacetylase PdaC</fullName>
        <ecNumber evidence="4">3.5.1.-</ecNumber>
    </submittedName>
</protein>
<keyword evidence="1" id="KW-1133">Transmembrane helix</keyword>
<keyword evidence="4" id="KW-0378">Hydrolase</keyword>
<dbReference type="InterPro" id="IPR037126">
    <property type="entry name" value="PdaC/RsiV-like_sf"/>
</dbReference>